<evidence type="ECO:0000313" key="1">
    <source>
        <dbReference type="EMBL" id="BDI05742.1"/>
    </source>
</evidence>
<accession>A0ABM7YMR7</accession>
<dbReference type="Proteomes" id="UP001057498">
    <property type="component" value="Chromosome"/>
</dbReference>
<protein>
    <submittedName>
        <fullName evidence="1">Uncharacterized protein</fullName>
    </submittedName>
</protein>
<gene>
    <name evidence="1" type="ORF">CATMQ487_27120</name>
</gene>
<organism evidence="1 2">
    <name type="scientific">Sphaerotilus microaerophilus</name>
    <dbReference type="NCBI Taxonomy" id="2914710"/>
    <lineage>
        <taxon>Bacteria</taxon>
        <taxon>Pseudomonadati</taxon>
        <taxon>Pseudomonadota</taxon>
        <taxon>Betaproteobacteria</taxon>
        <taxon>Burkholderiales</taxon>
        <taxon>Sphaerotilaceae</taxon>
        <taxon>Sphaerotilus</taxon>
    </lineage>
</organism>
<dbReference type="EMBL" id="AP025730">
    <property type="protein sequence ID" value="BDI05742.1"/>
    <property type="molecule type" value="Genomic_DNA"/>
</dbReference>
<sequence length="77" mass="8049">MAKEGLQFDGNVLRISDARTSLVDIAPTAQCEGGLPTHVGDGQGASANLRGCHGGTGPRHKEPARVCLVRTPRRSLS</sequence>
<proteinExistence type="predicted"/>
<name>A0ABM7YMR7_9BURK</name>
<reference evidence="1" key="1">
    <citation type="submission" date="2022-04" db="EMBL/GenBank/DDBJ databases">
        <title>Whole genome sequence of Sphaerotilus sp. FB-5.</title>
        <authorList>
            <person name="Takeda M."/>
            <person name="Narihara S."/>
            <person name="Akimoto M."/>
            <person name="Akimoto R."/>
            <person name="Nishiyashiki S."/>
            <person name="Murakami T."/>
        </authorList>
    </citation>
    <scope>NUCLEOTIDE SEQUENCE</scope>
    <source>
        <strain evidence="1">FB-5</strain>
    </source>
</reference>
<keyword evidence="2" id="KW-1185">Reference proteome</keyword>
<evidence type="ECO:0000313" key="2">
    <source>
        <dbReference type="Proteomes" id="UP001057498"/>
    </source>
</evidence>